<proteinExistence type="predicted"/>
<dbReference type="Pfam" id="PF04237">
    <property type="entry name" value="YjbR"/>
    <property type="match status" value="1"/>
</dbReference>
<dbReference type="PANTHER" id="PTHR35145">
    <property type="entry name" value="CYTOPLASMIC PROTEIN-RELATED"/>
    <property type="match status" value="1"/>
</dbReference>
<organism evidence="1">
    <name type="scientific">Bacteroides intestinalis</name>
    <dbReference type="NCBI Taxonomy" id="329854"/>
    <lineage>
        <taxon>Bacteria</taxon>
        <taxon>Pseudomonadati</taxon>
        <taxon>Bacteroidota</taxon>
        <taxon>Bacteroidia</taxon>
        <taxon>Bacteroidales</taxon>
        <taxon>Bacteroidaceae</taxon>
        <taxon>Bacteroides</taxon>
    </lineage>
</organism>
<evidence type="ECO:0008006" key="2">
    <source>
        <dbReference type="Google" id="ProtNLM"/>
    </source>
</evidence>
<sequence length="252" mass="29554">MNIEEYREYCLSIKGVTESFPFDEHTLVYKIMDKMFTFAPLNPKGGRFWADTKCDTARSAELMEQYNGISFGPYSDKKYWITIYLESDVPDSLIKELINHSIEEVVKKLPKKKQEEYYTTLKMGSITTIAPCGINCTLCHAFQDVKKKCPGCRSKIGVIRKSCLNCAISNCDKKTNYCFECMEYPCKQLKYLDKQYQLRYKMNILENLDYIRQKGEEAFIVSQNEKYTCPDCGKLRTVHYDYCIYCKQEKKK</sequence>
<dbReference type="SUPFAM" id="SSF142906">
    <property type="entry name" value="YjbR-like"/>
    <property type="match status" value="1"/>
</dbReference>
<protein>
    <recommendedName>
        <fullName evidence="2">MmcQ/YjbR family DNA-binding protein</fullName>
    </recommendedName>
</protein>
<evidence type="ECO:0000313" key="1">
    <source>
        <dbReference type="EMBL" id="VYS71887.1"/>
    </source>
</evidence>
<gene>
    <name evidence="1" type="ORF">BILFYP9_00004</name>
</gene>
<dbReference type="InterPro" id="IPR024227">
    <property type="entry name" value="DUF3795"/>
</dbReference>
<dbReference type="AlphaFoldDB" id="A0A6N2QTZ2"/>
<dbReference type="EMBL" id="CACRSU010000001">
    <property type="protein sequence ID" value="VYS71887.1"/>
    <property type="molecule type" value="Genomic_DNA"/>
</dbReference>
<accession>A0A6N2QTZ2</accession>
<dbReference type="InterPro" id="IPR007351">
    <property type="entry name" value="YjbR"/>
</dbReference>
<dbReference type="PANTHER" id="PTHR35145:SF1">
    <property type="entry name" value="CYTOPLASMIC PROTEIN"/>
    <property type="match status" value="1"/>
</dbReference>
<dbReference type="InterPro" id="IPR058532">
    <property type="entry name" value="YjbR/MT2646/Rv2570-like"/>
</dbReference>
<name>A0A6N2QTZ2_9BACE</name>
<dbReference type="Gene3D" id="3.90.1150.30">
    <property type="match status" value="1"/>
</dbReference>
<dbReference type="Pfam" id="PF12675">
    <property type="entry name" value="DUF3795"/>
    <property type="match status" value="1"/>
</dbReference>
<dbReference type="InterPro" id="IPR038056">
    <property type="entry name" value="YjbR-like_sf"/>
</dbReference>
<reference evidence="1" key="1">
    <citation type="submission" date="2019-11" db="EMBL/GenBank/DDBJ databases">
        <authorList>
            <person name="Feng L."/>
        </authorList>
    </citation>
    <scope>NUCLEOTIDE SEQUENCE</scope>
    <source>
        <strain evidence="1">BintestinalisLFYP9</strain>
    </source>
</reference>